<keyword evidence="3" id="KW-0378">Hydrolase</keyword>
<dbReference type="InterPro" id="IPR050879">
    <property type="entry name" value="Acyltransferase_3"/>
</dbReference>
<organism evidence="3 4">
    <name type="scientific">Pedococcus dokdonensis</name>
    <dbReference type="NCBI Taxonomy" id="443156"/>
    <lineage>
        <taxon>Bacteria</taxon>
        <taxon>Bacillati</taxon>
        <taxon>Actinomycetota</taxon>
        <taxon>Actinomycetes</taxon>
        <taxon>Micrococcales</taxon>
        <taxon>Intrasporangiaceae</taxon>
        <taxon>Pedococcus</taxon>
    </lineage>
</organism>
<dbReference type="OrthoDB" id="4865110at2"/>
<dbReference type="PANTHER" id="PTHR23028:SF53">
    <property type="entry name" value="ACYL_TRANSF_3 DOMAIN-CONTAINING PROTEIN"/>
    <property type="match status" value="1"/>
</dbReference>
<protein>
    <submittedName>
        <fullName evidence="3">Peptidoglycan/LPS O-acetylase OafA/YrhL, contains acyltransferase and SGNH-hydrolase domains</fullName>
    </submittedName>
</protein>
<gene>
    <name evidence="3" type="ORF">SAMN04489867_1198</name>
</gene>
<dbReference type="InterPro" id="IPR002656">
    <property type="entry name" value="Acyl_transf_3_dom"/>
</dbReference>
<keyword evidence="3" id="KW-0808">Transferase</keyword>
<dbReference type="Pfam" id="PF01757">
    <property type="entry name" value="Acyl_transf_3"/>
    <property type="match status" value="1"/>
</dbReference>
<evidence type="ECO:0000313" key="3">
    <source>
        <dbReference type="EMBL" id="SDP02089.1"/>
    </source>
</evidence>
<dbReference type="STRING" id="443156.SAMN04489867_1198"/>
<feature type="transmembrane region" description="Helical" evidence="1">
    <location>
        <begin position="150"/>
        <end position="169"/>
    </location>
</feature>
<keyword evidence="4" id="KW-1185">Reference proteome</keyword>
<keyword evidence="1" id="KW-0812">Transmembrane</keyword>
<dbReference type="AlphaFoldDB" id="A0A1H0PBR0"/>
<feature type="transmembrane region" description="Helical" evidence="1">
    <location>
        <begin position="12"/>
        <end position="33"/>
    </location>
</feature>
<feature type="transmembrane region" description="Helical" evidence="1">
    <location>
        <begin position="262"/>
        <end position="283"/>
    </location>
</feature>
<proteinExistence type="predicted"/>
<feature type="transmembrane region" description="Helical" evidence="1">
    <location>
        <begin position="213"/>
        <end position="230"/>
    </location>
</feature>
<keyword evidence="1" id="KW-1133">Transmembrane helix</keyword>
<evidence type="ECO:0000313" key="4">
    <source>
        <dbReference type="Proteomes" id="UP000199077"/>
    </source>
</evidence>
<dbReference type="GO" id="GO:0016747">
    <property type="term" value="F:acyltransferase activity, transferring groups other than amino-acyl groups"/>
    <property type="evidence" value="ECO:0007669"/>
    <property type="project" value="InterPro"/>
</dbReference>
<keyword evidence="1" id="KW-0472">Membrane</keyword>
<feature type="transmembrane region" description="Helical" evidence="1">
    <location>
        <begin position="92"/>
        <end position="109"/>
    </location>
</feature>
<dbReference type="PANTHER" id="PTHR23028">
    <property type="entry name" value="ACETYLTRANSFERASE"/>
    <property type="match status" value="1"/>
</dbReference>
<keyword evidence="3" id="KW-0012">Acyltransferase</keyword>
<sequence>MDGRRPRATSRVAALDGLRGITIILVVINHAWILWPRDQIDKVPIVRGIFQGGSVVVFFVIGGFIVTLTLLREQARGILDPLRFYLRRIVRIGVQLLPACLAILVIHRVDPTDPFSDSTTTRSIINVLTYTWNQYAINHVFEARSDLGHLWYLSVQQQCYLVLPLLLIVFARRRRVLALLLVAAAAAVVAHRLEVVATDGWYRASLATTTRSDGLILGVVAALGLGYASRWSRRADLTALLASIALLGLLVLSGEIDPLQYLRAWGVAFTLVSVALVVALYYCTEGSWASRLYSVPALQYLGRASLAIYVWHLIIFETVARHTTTWEWEARSVLSFALLAVVTVAAQRFIEDPTRNWLRRSSAFRAPAAQVEAGVKGADGGIR</sequence>
<evidence type="ECO:0000256" key="1">
    <source>
        <dbReference type="SAM" id="Phobius"/>
    </source>
</evidence>
<dbReference type="GO" id="GO:0009103">
    <property type="term" value="P:lipopolysaccharide biosynthetic process"/>
    <property type="evidence" value="ECO:0007669"/>
    <property type="project" value="TreeGrafter"/>
</dbReference>
<evidence type="ECO:0000259" key="2">
    <source>
        <dbReference type="Pfam" id="PF01757"/>
    </source>
</evidence>
<feature type="transmembrane region" description="Helical" evidence="1">
    <location>
        <begin position="237"/>
        <end position="256"/>
    </location>
</feature>
<dbReference type="Proteomes" id="UP000199077">
    <property type="component" value="Chromosome I"/>
</dbReference>
<feature type="transmembrane region" description="Helical" evidence="1">
    <location>
        <begin position="45"/>
        <end position="71"/>
    </location>
</feature>
<feature type="transmembrane region" description="Helical" evidence="1">
    <location>
        <begin position="176"/>
        <end position="193"/>
    </location>
</feature>
<dbReference type="EMBL" id="LT629711">
    <property type="protein sequence ID" value="SDP02089.1"/>
    <property type="molecule type" value="Genomic_DNA"/>
</dbReference>
<reference evidence="4" key="1">
    <citation type="submission" date="2016-10" db="EMBL/GenBank/DDBJ databases">
        <authorList>
            <person name="Varghese N."/>
            <person name="Submissions S."/>
        </authorList>
    </citation>
    <scope>NUCLEOTIDE SEQUENCE [LARGE SCALE GENOMIC DNA]</scope>
    <source>
        <strain evidence="4">DSM 22329</strain>
    </source>
</reference>
<dbReference type="GO" id="GO:0016020">
    <property type="term" value="C:membrane"/>
    <property type="evidence" value="ECO:0007669"/>
    <property type="project" value="TreeGrafter"/>
</dbReference>
<dbReference type="GO" id="GO:0016787">
    <property type="term" value="F:hydrolase activity"/>
    <property type="evidence" value="ECO:0007669"/>
    <property type="project" value="UniProtKB-KW"/>
</dbReference>
<name>A0A1H0PBR0_9MICO</name>
<feature type="domain" description="Acyltransferase 3" evidence="2">
    <location>
        <begin position="13"/>
        <end position="345"/>
    </location>
</feature>
<accession>A0A1H0PBR0</accession>
<dbReference type="RefSeq" id="WP_091782810.1">
    <property type="nucleotide sequence ID" value="NZ_LT629711.1"/>
</dbReference>